<dbReference type="Proteomes" id="UP001151760">
    <property type="component" value="Unassembled WGS sequence"/>
</dbReference>
<accession>A0ABQ5B2R5</accession>
<name>A0ABQ5B2R5_9ASTR</name>
<organism evidence="1 2">
    <name type="scientific">Tanacetum coccineum</name>
    <dbReference type="NCBI Taxonomy" id="301880"/>
    <lineage>
        <taxon>Eukaryota</taxon>
        <taxon>Viridiplantae</taxon>
        <taxon>Streptophyta</taxon>
        <taxon>Embryophyta</taxon>
        <taxon>Tracheophyta</taxon>
        <taxon>Spermatophyta</taxon>
        <taxon>Magnoliopsida</taxon>
        <taxon>eudicotyledons</taxon>
        <taxon>Gunneridae</taxon>
        <taxon>Pentapetalae</taxon>
        <taxon>asterids</taxon>
        <taxon>campanulids</taxon>
        <taxon>Asterales</taxon>
        <taxon>Asteraceae</taxon>
        <taxon>Asteroideae</taxon>
        <taxon>Anthemideae</taxon>
        <taxon>Anthemidinae</taxon>
        <taxon>Tanacetum</taxon>
    </lineage>
</organism>
<sequence>MDKSRSSSSSIFYFFNRKGNGILDDLEGWKKAGDQGVSSFCTMFASSPLGPYFSIVPLVWSKVVAGIELEKGGHGKDLGELFVYSLMMLVKHFPCPLHVEFLFEHEVRKIILKLAFDEPALFRRPLNVGFITSEIEEMFMDGDGSLVSDIH</sequence>
<keyword evidence="2" id="KW-1185">Reference proteome</keyword>
<reference evidence="1" key="2">
    <citation type="submission" date="2022-01" db="EMBL/GenBank/DDBJ databases">
        <authorList>
            <person name="Yamashiro T."/>
            <person name="Shiraishi A."/>
            <person name="Satake H."/>
            <person name="Nakayama K."/>
        </authorList>
    </citation>
    <scope>NUCLEOTIDE SEQUENCE</scope>
</reference>
<proteinExistence type="predicted"/>
<evidence type="ECO:0000313" key="1">
    <source>
        <dbReference type="EMBL" id="GJT09186.1"/>
    </source>
</evidence>
<dbReference type="EMBL" id="BQNB010012889">
    <property type="protein sequence ID" value="GJT09186.1"/>
    <property type="molecule type" value="Genomic_DNA"/>
</dbReference>
<gene>
    <name evidence="1" type="ORF">Tco_0843648</name>
</gene>
<comment type="caution">
    <text evidence="1">The sequence shown here is derived from an EMBL/GenBank/DDBJ whole genome shotgun (WGS) entry which is preliminary data.</text>
</comment>
<evidence type="ECO:0000313" key="2">
    <source>
        <dbReference type="Proteomes" id="UP001151760"/>
    </source>
</evidence>
<protein>
    <submittedName>
        <fullName evidence="1">Uncharacterized protein</fullName>
    </submittedName>
</protein>
<reference evidence="1" key="1">
    <citation type="journal article" date="2022" name="Int. J. Mol. Sci.">
        <title>Draft Genome of Tanacetum Coccineum: Genomic Comparison of Closely Related Tanacetum-Family Plants.</title>
        <authorList>
            <person name="Yamashiro T."/>
            <person name="Shiraishi A."/>
            <person name="Nakayama K."/>
            <person name="Satake H."/>
        </authorList>
    </citation>
    <scope>NUCLEOTIDE SEQUENCE</scope>
</reference>